<dbReference type="Pfam" id="PF07596">
    <property type="entry name" value="SBP_bac_10"/>
    <property type="match status" value="1"/>
</dbReference>
<dbReference type="InterPro" id="IPR045584">
    <property type="entry name" value="Pilin-like"/>
</dbReference>
<dbReference type="InterPro" id="IPR012902">
    <property type="entry name" value="N_methyl_site"/>
</dbReference>
<dbReference type="PANTHER" id="PTHR30093:SF2">
    <property type="entry name" value="TYPE II SECRETION SYSTEM PROTEIN H"/>
    <property type="match status" value="1"/>
</dbReference>
<keyword evidence="1" id="KW-0472">Membrane</keyword>
<dbReference type="EMBL" id="CP036348">
    <property type="protein sequence ID" value="QDV68900.1"/>
    <property type="molecule type" value="Genomic_DNA"/>
</dbReference>
<protein>
    <recommendedName>
        <fullName evidence="2">DUF1559 domain-containing protein</fullName>
    </recommendedName>
</protein>
<feature type="domain" description="DUF1559" evidence="2">
    <location>
        <begin position="35"/>
        <end position="291"/>
    </location>
</feature>
<dbReference type="NCBIfam" id="TIGR02532">
    <property type="entry name" value="IV_pilin_GFxxxE"/>
    <property type="match status" value="1"/>
</dbReference>
<sequence length="310" mass="33545">MINRNGRRAGFTLVELLVVIAIIGILVGLLLPAVQSAREAARRMQCGNNLKQLGLAMHNYHDTYNSLPYGANAGWGHDWTTFILPQIEQTPLYDTVPTPFNDSGAWTGTDARSLALIALAQTPVPAFRCPSQIGPTNEPDTINGLANRAINNYLACAGGNAQTDNNGTGGMDSSNGLFMASLFTSSRPLPPRKFRDATDGLSNTVMIGESQYMLDGDKGCNICDRFLFYHMNYDSDSGSDFSESLGSTFFKINSDAVNNQERELSYSSYHPGGAQIALADGSTRFVSETVELATWQALGSRDNGETIGEY</sequence>
<evidence type="ECO:0000256" key="1">
    <source>
        <dbReference type="SAM" id="Phobius"/>
    </source>
</evidence>
<dbReference type="PANTHER" id="PTHR30093">
    <property type="entry name" value="GENERAL SECRETION PATHWAY PROTEIN G"/>
    <property type="match status" value="1"/>
</dbReference>
<dbReference type="Proteomes" id="UP000315082">
    <property type="component" value="Chromosome"/>
</dbReference>
<dbReference type="RefSeq" id="WP_197452533.1">
    <property type="nucleotide sequence ID" value="NZ_CP036348.1"/>
</dbReference>
<feature type="transmembrane region" description="Helical" evidence="1">
    <location>
        <begin position="12"/>
        <end position="34"/>
    </location>
</feature>
<evidence type="ECO:0000313" key="3">
    <source>
        <dbReference type="EMBL" id="QDV68900.1"/>
    </source>
</evidence>
<keyword evidence="4" id="KW-1185">Reference proteome</keyword>
<dbReference type="AlphaFoldDB" id="A0A518JTM8"/>
<gene>
    <name evidence="3" type="ORF">Poly24_26130</name>
</gene>
<organism evidence="3 4">
    <name type="scientific">Rosistilla carotiformis</name>
    <dbReference type="NCBI Taxonomy" id="2528017"/>
    <lineage>
        <taxon>Bacteria</taxon>
        <taxon>Pseudomonadati</taxon>
        <taxon>Planctomycetota</taxon>
        <taxon>Planctomycetia</taxon>
        <taxon>Pirellulales</taxon>
        <taxon>Pirellulaceae</taxon>
        <taxon>Rosistilla</taxon>
    </lineage>
</organism>
<dbReference type="Gene3D" id="3.30.700.10">
    <property type="entry name" value="Glycoprotein, Type 4 Pilin"/>
    <property type="match status" value="1"/>
</dbReference>
<proteinExistence type="predicted"/>
<dbReference type="SUPFAM" id="SSF54523">
    <property type="entry name" value="Pili subunits"/>
    <property type="match status" value="1"/>
</dbReference>
<name>A0A518JTM8_9BACT</name>
<dbReference type="NCBIfam" id="TIGR04294">
    <property type="entry name" value="pre_pil_HX9DG"/>
    <property type="match status" value="1"/>
</dbReference>
<dbReference type="PROSITE" id="PS00409">
    <property type="entry name" value="PROKAR_NTER_METHYL"/>
    <property type="match status" value="1"/>
</dbReference>
<dbReference type="KEGG" id="rcf:Poly24_26130"/>
<accession>A0A518JTM8</accession>
<evidence type="ECO:0000259" key="2">
    <source>
        <dbReference type="Pfam" id="PF07596"/>
    </source>
</evidence>
<keyword evidence="1" id="KW-0812">Transmembrane</keyword>
<dbReference type="InterPro" id="IPR011453">
    <property type="entry name" value="DUF1559"/>
</dbReference>
<reference evidence="3 4" key="1">
    <citation type="submission" date="2019-02" db="EMBL/GenBank/DDBJ databases">
        <title>Deep-cultivation of Planctomycetes and their phenomic and genomic characterization uncovers novel biology.</title>
        <authorList>
            <person name="Wiegand S."/>
            <person name="Jogler M."/>
            <person name="Boedeker C."/>
            <person name="Pinto D."/>
            <person name="Vollmers J."/>
            <person name="Rivas-Marin E."/>
            <person name="Kohn T."/>
            <person name="Peeters S.H."/>
            <person name="Heuer A."/>
            <person name="Rast P."/>
            <person name="Oberbeckmann S."/>
            <person name="Bunk B."/>
            <person name="Jeske O."/>
            <person name="Meyerdierks A."/>
            <person name="Storesund J.E."/>
            <person name="Kallscheuer N."/>
            <person name="Luecker S."/>
            <person name="Lage O.M."/>
            <person name="Pohl T."/>
            <person name="Merkel B.J."/>
            <person name="Hornburger P."/>
            <person name="Mueller R.-W."/>
            <person name="Bruemmer F."/>
            <person name="Labrenz M."/>
            <person name="Spormann A.M."/>
            <person name="Op den Camp H."/>
            <person name="Overmann J."/>
            <person name="Amann R."/>
            <person name="Jetten M.S.M."/>
            <person name="Mascher T."/>
            <person name="Medema M.H."/>
            <person name="Devos D.P."/>
            <person name="Kaster A.-K."/>
            <person name="Ovreas L."/>
            <person name="Rohde M."/>
            <person name="Galperin M.Y."/>
            <person name="Jogler C."/>
        </authorList>
    </citation>
    <scope>NUCLEOTIDE SEQUENCE [LARGE SCALE GENOMIC DNA]</scope>
    <source>
        <strain evidence="3 4">Poly24</strain>
    </source>
</reference>
<dbReference type="InterPro" id="IPR027558">
    <property type="entry name" value="Pre_pil_HX9DG_C"/>
</dbReference>
<evidence type="ECO:0000313" key="4">
    <source>
        <dbReference type="Proteomes" id="UP000315082"/>
    </source>
</evidence>
<keyword evidence="1" id="KW-1133">Transmembrane helix</keyword>
<dbReference type="Pfam" id="PF07963">
    <property type="entry name" value="N_methyl"/>
    <property type="match status" value="1"/>
</dbReference>